<feature type="region of interest" description="Disordered" evidence="1">
    <location>
        <begin position="46"/>
        <end position="96"/>
    </location>
</feature>
<evidence type="ECO:0000313" key="2">
    <source>
        <dbReference type="EMBL" id="TFC46574.1"/>
    </source>
</evidence>
<dbReference type="InterPro" id="IPR051781">
    <property type="entry name" value="Metallo-dep_Hydrolase"/>
</dbReference>
<proteinExistence type="predicted"/>
<dbReference type="Proteomes" id="UP000297403">
    <property type="component" value="Unassembled WGS sequence"/>
</dbReference>
<dbReference type="PANTHER" id="PTHR43135">
    <property type="entry name" value="ALPHA-D-RIBOSE 1-METHYLPHOSPHONATE 5-TRIPHOSPHATE DIPHOSPHATASE"/>
    <property type="match status" value="1"/>
</dbReference>
<evidence type="ECO:0000256" key="1">
    <source>
        <dbReference type="SAM" id="MobiDB-lite"/>
    </source>
</evidence>
<dbReference type="InterPro" id="IPR032466">
    <property type="entry name" value="Metal_Hydrolase"/>
</dbReference>
<dbReference type="PANTHER" id="PTHR43135:SF3">
    <property type="entry name" value="ALPHA-D-RIBOSE 1-METHYLPHOSPHONATE 5-TRIPHOSPHATE DIPHOSPHATASE"/>
    <property type="match status" value="1"/>
</dbReference>
<feature type="compositionally biased region" description="Basic residues" evidence="1">
    <location>
        <begin position="367"/>
        <end position="379"/>
    </location>
</feature>
<sequence>MTRAAPRGPAAATVLPGFLDAHVHLALIDPAPLTAGGIARVLDLGGWTPSGPESPGSRESGEPQEPQGSPSSPVPVEFDPRASRTRPQAANSAEGRAGLPEAVFAGQFLAAPGGYPSGRSWAPAGSIRLVARATDAAVVVDAQLVLGASVIKVTLNSAAGPVLSDGLLSAIVARAHEHEMPVAAHAEGAGQALRAFRGGVDALAHTPFTERLDDALLAAMAGRMTWISTLDIHGYGEPDDDFDRAVDNLRRFHRAGGQVLYGTDLGNGPLPVGLNRREIDALLAAGLTGDDVIRALTAEHLGRFRNVLRAPGRPGPERHGPAPADPGRLVTLLRGERPDDPAAFSAWLCTARAADAAEAAEATEAHRSHRCHRARSGRE</sequence>
<dbReference type="AlphaFoldDB" id="A0AAQ2C627"/>
<gene>
    <name evidence="2" type="ORF">E3O49_09125</name>
</gene>
<dbReference type="Gene3D" id="3.20.20.140">
    <property type="entry name" value="Metal-dependent hydrolases"/>
    <property type="match status" value="1"/>
</dbReference>
<organism evidence="2 3">
    <name type="scientific">Cryobacterium shii</name>
    <dbReference type="NCBI Taxonomy" id="1259235"/>
    <lineage>
        <taxon>Bacteria</taxon>
        <taxon>Bacillati</taxon>
        <taxon>Actinomycetota</taxon>
        <taxon>Actinomycetes</taxon>
        <taxon>Micrococcales</taxon>
        <taxon>Microbacteriaceae</taxon>
        <taxon>Cryobacterium</taxon>
    </lineage>
</organism>
<protein>
    <submittedName>
        <fullName evidence="2">Amidohydrolase</fullName>
    </submittedName>
</protein>
<dbReference type="RefSeq" id="WP_134403272.1">
    <property type="nucleotide sequence ID" value="NZ_SOFY01000049.1"/>
</dbReference>
<name>A0AAQ2C627_9MICO</name>
<evidence type="ECO:0000313" key="3">
    <source>
        <dbReference type="Proteomes" id="UP000297403"/>
    </source>
</evidence>
<dbReference type="SUPFAM" id="SSF51556">
    <property type="entry name" value="Metallo-dependent hydrolases"/>
    <property type="match status" value="1"/>
</dbReference>
<comment type="caution">
    <text evidence="2">The sequence shown here is derived from an EMBL/GenBank/DDBJ whole genome shotgun (WGS) entry which is preliminary data.</text>
</comment>
<feature type="region of interest" description="Disordered" evidence="1">
    <location>
        <begin position="360"/>
        <end position="379"/>
    </location>
</feature>
<keyword evidence="3" id="KW-1185">Reference proteome</keyword>
<dbReference type="EMBL" id="SOFY01000049">
    <property type="protein sequence ID" value="TFC46574.1"/>
    <property type="molecule type" value="Genomic_DNA"/>
</dbReference>
<reference evidence="2 3" key="1">
    <citation type="submission" date="2019-03" db="EMBL/GenBank/DDBJ databases">
        <title>Genomics of glacier-inhabiting Cryobacterium strains.</title>
        <authorList>
            <person name="Liu Q."/>
            <person name="Xin Y.-H."/>
        </authorList>
    </citation>
    <scope>NUCLEOTIDE SEQUENCE [LARGE SCALE GENOMIC DNA]</scope>
    <source>
        <strain evidence="3">TMT1-22</strain>
    </source>
</reference>
<feature type="compositionally biased region" description="Low complexity" evidence="1">
    <location>
        <begin position="49"/>
        <end position="77"/>
    </location>
</feature>
<accession>A0AAQ2C627</accession>